<comment type="caution">
    <text evidence="1">The sequence shown here is derived from an EMBL/GenBank/DDBJ whole genome shotgun (WGS) entry which is preliminary data.</text>
</comment>
<dbReference type="AlphaFoldDB" id="A0A9P7W1W7"/>
<evidence type="ECO:0000313" key="2">
    <source>
        <dbReference type="Proteomes" id="UP000812287"/>
    </source>
</evidence>
<organism evidence="1 2">
    <name type="scientific">Guyanagaster necrorhizus</name>
    <dbReference type="NCBI Taxonomy" id="856835"/>
    <lineage>
        <taxon>Eukaryota</taxon>
        <taxon>Fungi</taxon>
        <taxon>Dikarya</taxon>
        <taxon>Basidiomycota</taxon>
        <taxon>Agaricomycotina</taxon>
        <taxon>Agaricomycetes</taxon>
        <taxon>Agaricomycetidae</taxon>
        <taxon>Agaricales</taxon>
        <taxon>Marasmiineae</taxon>
        <taxon>Physalacriaceae</taxon>
        <taxon>Guyanagaster</taxon>
    </lineage>
</organism>
<evidence type="ECO:0000313" key="1">
    <source>
        <dbReference type="EMBL" id="KAG7449861.1"/>
    </source>
</evidence>
<dbReference type="OrthoDB" id="3266451at2759"/>
<proteinExistence type="predicted"/>
<protein>
    <submittedName>
        <fullName evidence="1">Uncharacterized protein</fullName>
    </submittedName>
</protein>
<reference evidence="1" key="1">
    <citation type="submission" date="2020-11" db="EMBL/GenBank/DDBJ databases">
        <title>Adaptations for nitrogen fixation in a non-lichenized fungal sporocarp promotes dispersal by wood-feeding termites.</title>
        <authorList>
            <consortium name="DOE Joint Genome Institute"/>
            <person name="Koch R.A."/>
            <person name="Yoon G."/>
            <person name="Arayal U."/>
            <person name="Lail K."/>
            <person name="Amirebrahimi M."/>
            <person name="Labutti K."/>
            <person name="Lipzen A."/>
            <person name="Riley R."/>
            <person name="Barry K."/>
            <person name="Henrissat B."/>
            <person name="Grigoriev I.V."/>
            <person name="Herr J.R."/>
            <person name="Aime M.C."/>
        </authorList>
    </citation>
    <scope>NUCLEOTIDE SEQUENCE</scope>
    <source>
        <strain evidence="1">MCA 3950</strain>
    </source>
</reference>
<gene>
    <name evidence="1" type="ORF">BT62DRAFT_928616</name>
</gene>
<name>A0A9P7W1W7_9AGAR</name>
<dbReference type="Proteomes" id="UP000812287">
    <property type="component" value="Unassembled WGS sequence"/>
</dbReference>
<dbReference type="EMBL" id="MU250527">
    <property type="protein sequence ID" value="KAG7449861.1"/>
    <property type="molecule type" value="Genomic_DNA"/>
</dbReference>
<dbReference type="RefSeq" id="XP_043043361.1">
    <property type="nucleotide sequence ID" value="XM_043185546.1"/>
</dbReference>
<accession>A0A9P7W1W7</accession>
<keyword evidence="2" id="KW-1185">Reference proteome</keyword>
<sequence length="60" mass="7106">MVDFILKADEMMAELHRERGRVLVEIQEKRGLLSVVRKLPSKILLQIFRETLEFPFALDH</sequence>
<dbReference type="GeneID" id="66107843"/>